<dbReference type="EMBL" id="WNDV01000027">
    <property type="protein sequence ID" value="KAF1033812.1"/>
    <property type="molecule type" value="Genomic_DNA"/>
</dbReference>
<comment type="caution">
    <text evidence="1">The sequence shown here is derived from an EMBL/GenBank/DDBJ whole genome shotgun (WGS) entry which is preliminary data.</text>
</comment>
<gene>
    <name evidence="1" type="ORF">GAK33_06157</name>
</gene>
<dbReference type="Proteomes" id="UP000467522">
    <property type="component" value="Unassembled WGS sequence"/>
</dbReference>
<accession>A0A833PQ59</accession>
<protein>
    <submittedName>
        <fullName evidence="1">Uncharacterized protein</fullName>
    </submittedName>
</protein>
<name>A0A833PQ59_BURL3</name>
<reference evidence="2" key="1">
    <citation type="journal article" date="2020" name="MBio">
        <title>Horizontal gene transfer to a defensive symbiont with a reduced genome amongst a multipartite beetle microbiome.</title>
        <authorList>
            <person name="Waterworth S.C."/>
            <person name="Florez L.V."/>
            <person name="Rees E.R."/>
            <person name="Hertweck C."/>
            <person name="Kaltenpoth M."/>
            <person name="Kwan J.C."/>
        </authorList>
    </citation>
    <scope>NUCLEOTIDE SEQUENCE [LARGE SCALE GENOMIC DNA]</scope>
</reference>
<sequence length="128" mass="14488">MNKWITEDMILEISKICEYFSINNFEKLISDGNFDANESEGVKRNILEYLCGDVMDERALKRIGIPGHGYIVGHAQLYEIAPGAPSEFNKRIQLDLIIDGVESDLALVMHAYKRSEGGVVRIYDAYTL</sequence>
<organism evidence="1 2">
    <name type="scientific">Burkholderia lata (strain ATCC 17760 / DSM 23089 / LMG 22485 / NCIMB 9086 / R18194 / 383)</name>
    <dbReference type="NCBI Taxonomy" id="482957"/>
    <lineage>
        <taxon>Bacteria</taxon>
        <taxon>Pseudomonadati</taxon>
        <taxon>Pseudomonadota</taxon>
        <taxon>Betaproteobacteria</taxon>
        <taxon>Burkholderiales</taxon>
        <taxon>Burkholderiaceae</taxon>
        <taxon>Burkholderia</taxon>
        <taxon>Burkholderia cepacia complex</taxon>
    </lineage>
</organism>
<dbReference type="AlphaFoldDB" id="A0A833PQ59"/>
<proteinExistence type="predicted"/>
<evidence type="ECO:0000313" key="2">
    <source>
        <dbReference type="Proteomes" id="UP000467522"/>
    </source>
</evidence>
<dbReference type="RefSeq" id="WP_278650275.1">
    <property type="nucleotide sequence ID" value="NZ_WNDV01000027.1"/>
</dbReference>
<evidence type="ECO:0000313" key="1">
    <source>
        <dbReference type="EMBL" id="KAF1033812.1"/>
    </source>
</evidence>